<name>A0A3B0RMK5_9ZZZZ</name>
<gene>
    <name evidence="2" type="ORF">MNBD_ACTINO02-2308</name>
</gene>
<dbReference type="Pfam" id="PF13578">
    <property type="entry name" value="Methyltransf_24"/>
    <property type="match status" value="1"/>
</dbReference>
<evidence type="ECO:0000313" key="2">
    <source>
        <dbReference type="EMBL" id="VAV92912.1"/>
    </source>
</evidence>
<proteinExistence type="predicted"/>
<protein>
    <submittedName>
        <fullName evidence="2">Uncharacterized protein</fullName>
    </submittedName>
</protein>
<organism evidence="2">
    <name type="scientific">hydrothermal vent metagenome</name>
    <dbReference type="NCBI Taxonomy" id="652676"/>
    <lineage>
        <taxon>unclassified sequences</taxon>
        <taxon>metagenomes</taxon>
        <taxon>ecological metagenomes</taxon>
    </lineage>
</organism>
<keyword evidence="1" id="KW-1133">Transmembrane helix</keyword>
<sequence>MKVLELVIGSSRRVFLAAVAVALSIAVGAGLSVGLIAGLGSGIVALLVLVLFKFVAEISSQIAGTERTTQQSLKRVCDQLAVIDVETDELRKRLTATAQRLGERATSLEGDVADAISALESTRAAISANTGILSEHTTLIAGNIVALEEVGVRLTSAADSFEFQNQRIDSLQKSFEATASKAHSNSRDVDSLLGLTSQQLGRRVSEEDMASLTTEWTDKLSLPVTERNVRYMERKLVTVEANLIGRIATTTSDAVLRAMIARAIPKRSHRVLEIGVLFAVNAAFLWEIAGAPEGRLHQTLIDPFEGYYGDDALDPLSGLPVRRSIAVENLRRVGVPEANYEIVVGYSGDPAVIDAAAKVDYGLILIDGDHSYEGVVADYRNYIPMLAPGGFMLFDDYGADTWPGVARAVDEIVDSGEVELVGVFGRTAIVRNSGLERPAG</sequence>
<dbReference type="EMBL" id="UOEK01000034">
    <property type="protein sequence ID" value="VAV92912.1"/>
    <property type="molecule type" value="Genomic_DNA"/>
</dbReference>
<reference evidence="2" key="1">
    <citation type="submission" date="2018-06" db="EMBL/GenBank/DDBJ databases">
        <authorList>
            <person name="Zhirakovskaya E."/>
        </authorList>
    </citation>
    <scope>NUCLEOTIDE SEQUENCE</scope>
</reference>
<dbReference type="AlphaFoldDB" id="A0A3B0RMK5"/>
<feature type="transmembrane region" description="Helical" evidence="1">
    <location>
        <begin position="35"/>
        <end position="56"/>
    </location>
</feature>
<keyword evidence="1" id="KW-0472">Membrane</keyword>
<dbReference type="InterPro" id="IPR029063">
    <property type="entry name" value="SAM-dependent_MTases_sf"/>
</dbReference>
<feature type="transmembrane region" description="Helical" evidence="1">
    <location>
        <begin position="12"/>
        <end position="29"/>
    </location>
</feature>
<evidence type="ECO:0000256" key="1">
    <source>
        <dbReference type="SAM" id="Phobius"/>
    </source>
</evidence>
<accession>A0A3B0RMK5</accession>
<dbReference type="Gene3D" id="3.40.50.150">
    <property type="entry name" value="Vaccinia Virus protein VP39"/>
    <property type="match status" value="1"/>
</dbReference>
<keyword evidence="1" id="KW-0812">Transmembrane</keyword>
<dbReference type="SUPFAM" id="SSF53335">
    <property type="entry name" value="S-adenosyl-L-methionine-dependent methyltransferases"/>
    <property type="match status" value="1"/>
</dbReference>